<feature type="non-terminal residue" evidence="4">
    <location>
        <position position="1"/>
    </location>
</feature>
<feature type="region of interest" description="Disordered" evidence="2">
    <location>
        <begin position="99"/>
        <end position="125"/>
    </location>
</feature>
<dbReference type="Gene3D" id="1.20.120.1850">
    <property type="entry name" value="Ebh helix bundles repeating unit (S and A modules)"/>
    <property type="match status" value="1"/>
</dbReference>
<feature type="non-terminal residue" evidence="4">
    <location>
        <position position="145"/>
    </location>
</feature>
<dbReference type="Pfam" id="PF01468">
    <property type="entry name" value="GA"/>
    <property type="match status" value="1"/>
</dbReference>
<evidence type="ECO:0000256" key="1">
    <source>
        <dbReference type="ARBA" id="ARBA00022737"/>
    </source>
</evidence>
<keyword evidence="1" id="KW-0677">Repeat</keyword>
<dbReference type="AlphaFoldDB" id="A0A4Q9W0B6"/>
<feature type="domain" description="Extracellular matrix-binding protein ebh GA module" evidence="3">
    <location>
        <begin position="28"/>
        <end position="87"/>
    </location>
</feature>
<feature type="compositionally biased region" description="Polar residues" evidence="2">
    <location>
        <begin position="48"/>
        <end position="61"/>
    </location>
</feature>
<dbReference type="InterPro" id="IPR009063">
    <property type="entry name" value="Ig/albumin-bd_sf"/>
</dbReference>
<dbReference type="Proteomes" id="UP000293637">
    <property type="component" value="Unassembled WGS sequence"/>
</dbReference>
<protein>
    <recommendedName>
        <fullName evidence="3">Extracellular matrix-binding protein ebh GA module domain-containing protein</fullName>
    </recommendedName>
</protein>
<evidence type="ECO:0000313" key="4">
    <source>
        <dbReference type="EMBL" id="TBW68204.1"/>
    </source>
</evidence>
<sequence length="145" mass="16355">IKHAEDIIKNTNNPNINPQDIIKALNNIKTATDNLHGEQRLQNEKDTSNNSIDHMTHLNQPQKDALKQAIDGATTREQVAEKLKEAKALDNAMKQLEDQVNQDDQISNSSPFINEDSDKQKTYNDKIQAAKEIINQTSNPTLDKQ</sequence>
<feature type="compositionally biased region" description="Basic and acidic residues" evidence="2">
    <location>
        <begin position="36"/>
        <end position="47"/>
    </location>
</feature>
<dbReference type="Gene3D" id="1.20.5.420">
    <property type="entry name" value="Immunoglobulin FC, subunit C"/>
    <property type="match status" value="1"/>
</dbReference>
<gene>
    <name evidence="4" type="ORF">EQ812_13705</name>
</gene>
<comment type="caution">
    <text evidence="4">The sequence shown here is derived from an EMBL/GenBank/DDBJ whole genome shotgun (WGS) entry which is preliminary data.</text>
</comment>
<evidence type="ECO:0000259" key="3">
    <source>
        <dbReference type="SMART" id="SM00844"/>
    </source>
</evidence>
<dbReference type="Pfam" id="PF07554">
    <property type="entry name" value="FIVAR"/>
    <property type="match status" value="1"/>
</dbReference>
<evidence type="ECO:0000313" key="5">
    <source>
        <dbReference type="Proteomes" id="UP000293637"/>
    </source>
</evidence>
<dbReference type="SUPFAM" id="SSF46997">
    <property type="entry name" value="Bacterial immunoglobulin/albumin-binding domains"/>
    <property type="match status" value="2"/>
</dbReference>
<dbReference type="InterPro" id="IPR020840">
    <property type="entry name" value="Extracell_matrix-bd_GA"/>
</dbReference>
<proteinExistence type="predicted"/>
<dbReference type="RefSeq" id="WP_131513205.1">
    <property type="nucleotide sequence ID" value="NZ_SCHB01000252.1"/>
</dbReference>
<feature type="region of interest" description="Disordered" evidence="2">
    <location>
        <begin position="36"/>
        <end position="61"/>
    </location>
</feature>
<feature type="compositionally biased region" description="Polar residues" evidence="2">
    <location>
        <begin position="99"/>
        <end position="112"/>
    </location>
</feature>
<organism evidence="4 5">
    <name type="scientific">Staphylococcus lugdunensis</name>
    <dbReference type="NCBI Taxonomy" id="28035"/>
    <lineage>
        <taxon>Bacteria</taxon>
        <taxon>Bacillati</taxon>
        <taxon>Bacillota</taxon>
        <taxon>Bacilli</taxon>
        <taxon>Bacillales</taxon>
        <taxon>Staphylococcaceae</taxon>
        <taxon>Staphylococcus</taxon>
    </lineage>
</organism>
<evidence type="ECO:0000256" key="2">
    <source>
        <dbReference type="SAM" id="MobiDB-lite"/>
    </source>
</evidence>
<reference evidence="4 5" key="1">
    <citation type="journal article" date="2019" name="Sci. Transl. Med.">
        <title>Quorum sensing between bacterial species on the skin protects against epidermal injury in atopic dermatitis.</title>
        <authorList>
            <person name="Williams M.R."/>
        </authorList>
    </citation>
    <scope>NUCLEOTIDE SEQUENCE [LARGE SCALE GENOMIC DNA]</scope>
    <source>
        <strain evidence="4 5">E7</strain>
    </source>
</reference>
<dbReference type="SMART" id="SM00844">
    <property type="entry name" value="GA"/>
    <property type="match status" value="1"/>
</dbReference>
<dbReference type="EMBL" id="SCHB01000252">
    <property type="protein sequence ID" value="TBW68204.1"/>
    <property type="molecule type" value="Genomic_DNA"/>
</dbReference>
<dbReference type="InterPro" id="IPR002988">
    <property type="entry name" value="GA_module"/>
</dbReference>
<name>A0A4Q9W0B6_STALU</name>
<accession>A0A4Q9W0B6</accession>